<keyword evidence="7" id="KW-1185">Reference proteome</keyword>
<dbReference type="SMART" id="SM00342">
    <property type="entry name" value="HTH_ARAC"/>
    <property type="match status" value="1"/>
</dbReference>
<evidence type="ECO:0000313" key="6">
    <source>
        <dbReference type="EMBL" id="MDN3576658.1"/>
    </source>
</evidence>
<dbReference type="SUPFAM" id="SSF46689">
    <property type="entry name" value="Homeodomain-like"/>
    <property type="match status" value="1"/>
</dbReference>
<dbReference type="InterPro" id="IPR009057">
    <property type="entry name" value="Homeodomain-like_sf"/>
</dbReference>
<proteinExistence type="predicted"/>
<dbReference type="PANTHER" id="PTHR11019:SF190">
    <property type="entry name" value="ARAC-FAMILY REGULATORY PROTEIN"/>
    <property type="match status" value="1"/>
</dbReference>
<name>A0ABT8B528_9NEIS</name>
<keyword evidence="4" id="KW-0804">Transcription</keyword>
<reference evidence="6" key="1">
    <citation type="journal article" date="2014" name="Int. J. Syst. Evol. Microbiol.">
        <title>Complete genome of a new Firmicutes species belonging to the dominant human colonic microbiota ('Ruminococcus bicirculans') reveals two chromosomes and a selective capacity to utilize plant glucans.</title>
        <authorList>
            <consortium name="NISC Comparative Sequencing Program"/>
            <person name="Wegmann U."/>
            <person name="Louis P."/>
            <person name="Goesmann A."/>
            <person name="Henrissat B."/>
            <person name="Duncan S.H."/>
            <person name="Flint H.J."/>
        </authorList>
    </citation>
    <scope>NUCLEOTIDE SEQUENCE</scope>
    <source>
        <strain evidence="6">CECT 7703</strain>
    </source>
</reference>
<dbReference type="Gene3D" id="2.60.120.10">
    <property type="entry name" value="Jelly Rolls"/>
    <property type="match status" value="1"/>
</dbReference>
<evidence type="ECO:0000256" key="1">
    <source>
        <dbReference type="ARBA" id="ARBA00023015"/>
    </source>
</evidence>
<accession>A0ABT8B528</accession>
<dbReference type="PANTHER" id="PTHR11019">
    <property type="entry name" value="HTH-TYPE TRANSCRIPTIONAL REGULATOR NIMR"/>
    <property type="match status" value="1"/>
</dbReference>
<dbReference type="CDD" id="cd06124">
    <property type="entry name" value="cupin_NimR-like_N"/>
    <property type="match status" value="1"/>
</dbReference>
<reference evidence="6" key="2">
    <citation type="submission" date="2023-06" db="EMBL/GenBank/DDBJ databases">
        <authorList>
            <person name="Lucena T."/>
            <person name="Sun Q."/>
        </authorList>
    </citation>
    <scope>NUCLEOTIDE SEQUENCE</scope>
    <source>
        <strain evidence="6">CECT 7703</strain>
    </source>
</reference>
<dbReference type="Pfam" id="PF12833">
    <property type="entry name" value="HTH_18"/>
    <property type="match status" value="1"/>
</dbReference>
<organism evidence="6 7">
    <name type="scientific">Chitinimonas viridis</name>
    <dbReference type="NCBI Taxonomy" id="664880"/>
    <lineage>
        <taxon>Bacteria</taxon>
        <taxon>Pseudomonadati</taxon>
        <taxon>Pseudomonadota</taxon>
        <taxon>Betaproteobacteria</taxon>
        <taxon>Neisseriales</taxon>
        <taxon>Chitinibacteraceae</taxon>
        <taxon>Chitinimonas</taxon>
    </lineage>
</organism>
<dbReference type="InterPro" id="IPR018060">
    <property type="entry name" value="HTH_AraC"/>
</dbReference>
<dbReference type="InterPro" id="IPR014710">
    <property type="entry name" value="RmlC-like_jellyroll"/>
</dbReference>
<comment type="caution">
    <text evidence="6">The sequence shown here is derived from an EMBL/GenBank/DDBJ whole genome shotgun (WGS) entry which is preliminary data.</text>
</comment>
<sequence>MDTMISRQTMRLGGVMTRQYLRVPDFAELPAPVYFRHDEFGAETHSAPHSHDWGQLNYVAHGVMQLEIAGRRFLSPPQYAVWIPPNALHSCYNRYAVVYRSVYLALPHCVGLPEQACTLVISPILKAILADFAERDVKVPVDDADLRLAQVLVDQLALARSEVRYLPFAETPALAAVLDGLQAEPGDNRSLAEWARQVHATERTLARHCQRELGMSLGEWRQRLRFLRAIEALEAGRTIQQIAFDLGYSTASAFIAMFQRLAGTTPEQYRRGFQRG</sequence>
<evidence type="ECO:0000313" key="7">
    <source>
        <dbReference type="Proteomes" id="UP001180081"/>
    </source>
</evidence>
<evidence type="ECO:0000256" key="4">
    <source>
        <dbReference type="ARBA" id="ARBA00023163"/>
    </source>
</evidence>
<dbReference type="InterPro" id="IPR003313">
    <property type="entry name" value="AraC-bd"/>
</dbReference>
<dbReference type="InterPro" id="IPR011051">
    <property type="entry name" value="RmlC_Cupin_sf"/>
</dbReference>
<dbReference type="SUPFAM" id="SSF51182">
    <property type="entry name" value="RmlC-like cupins"/>
    <property type="match status" value="1"/>
</dbReference>
<dbReference type="InterPro" id="IPR020449">
    <property type="entry name" value="Tscrpt_reg_AraC-type_HTH"/>
</dbReference>
<dbReference type="Proteomes" id="UP001180081">
    <property type="component" value="Unassembled WGS sequence"/>
</dbReference>
<keyword evidence="2" id="KW-0238">DNA-binding</keyword>
<gene>
    <name evidence="6" type="ORF">QWZ03_07775</name>
</gene>
<evidence type="ECO:0000256" key="2">
    <source>
        <dbReference type="ARBA" id="ARBA00023125"/>
    </source>
</evidence>
<dbReference type="PRINTS" id="PR00032">
    <property type="entry name" value="HTHARAC"/>
</dbReference>
<dbReference type="Gene3D" id="1.10.10.60">
    <property type="entry name" value="Homeodomain-like"/>
    <property type="match status" value="1"/>
</dbReference>
<evidence type="ECO:0000256" key="3">
    <source>
        <dbReference type="ARBA" id="ARBA00023159"/>
    </source>
</evidence>
<dbReference type="Pfam" id="PF02311">
    <property type="entry name" value="AraC_binding"/>
    <property type="match status" value="1"/>
</dbReference>
<dbReference type="EMBL" id="JAUFPU010000005">
    <property type="protein sequence ID" value="MDN3576658.1"/>
    <property type="molecule type" value="Genomic_DNA"/>
</dbReference>
<dbReference type="PROSITE" id="PS01124">
    <property type="entry name" value="HTH_ARAC_FAMILY_2"/>
    <property type="match status" value="1"/>
</dbReference>
<keyword evidence="1" id="KW-0805">Transcription regulation</keyword>
<dbReference type="RefSeq" id="WP_290332186.1">
    <property type="nucleotide sequence ID" value="NZ_JAUFPU010000005.1"/>
</dbReference>
<feature type="domain" description="HTH araC/xylS-type" evidence="5">
    <location>
        <begin position="175"/>
        <end position="272"/>
    </location>
</feature>
<protein>
    <submittedName>
        <fullName evidence="6">Helix-turn-helix transcriptional regulator</fullName>
    </submittedName>
</protein>
<evidence type="ECO:0000259" key="5">
    <source>
        <dbReference type="PROSITE" id="PS01124"/>
    </source>
</evidence>
<keyword evidence="3" id="KW-0010">Activator</keyword>